<dbReference type="SMART" id="SM00344">
    <property type="entry name" value="HTH_ASNC"/>
    <property type="match status" value="1"/>
</dbReference>
<evidence type="ECO:0000313" key="6">
    <source>
        <dbReference type="Proteomes" id="UP000193307"/>
    </source>
</evidence>
<evidence type="ECO:0000256" key="2">
    <source>
        <dbReference type="ARBA" id="ARBA00023125"/>
    </source>
</evidence>
<dbReference type="Proteomes" id="UP000193307">
    <property type="component" value="Unassembled WGS sequence"/>
</dbReference>
<keyword evidence="2" id="KW-0238">DNA-binding</keyword>
<evidence type="ECO:0000256" key="1">
    <source>
        <dbReference type="ARBA" id="ARBA00023015"/>
    </source>
</evidence>
<name>A0A1Y5THP1_9RHOB</name>
<dbReference type="GO" id="GO:0005829">
    <property type="term" value="C:cytosol"/>
    <property type="evidence" value="ECO:0007669"/>
    <property type="project" value="TreeGrafter"/>
</dbReference>
<feature type="domain" description="HTH asnC-type" evidence="4">
    <location>
        <begin position="1"/>
        <end position="62"/>
    </location>
</feature>
<dbReference type="SUPFAM" id="SSF54909">
    <property type="entry name" value="Dimeric alpha+beta barrel"/>
    <property type="match status" value="1"/>
</dbReference>
<dbReference type="Pfam" id="PF01037">
    <property type="entry name" value="AsnC_trans_reg"/>
    <property type="match status" value="1"/>
</dbReference>
<dbReference type="SUPFAM" id="SSF46785">
    <property type="entry name" value="Winged helix' DNA-binding domain"/>
    <property type="match status" value="1"/>
</dbReference>
<dbReference type="OrthoDB" id="9803143at2"/>
<dbReference type="Gene3D" id="1.10.10.10">
    <property type="entry name" value="Winged helix-like DNA-binding domain superfamily/Winged helix DNA-binding domain"/>
    <property type="match status" value="1"/>
</dbReference>
<dbReference type="PANTHER" id="PTHR30154:SF46">
    <property type="entry name" value="TRANSCRIPTIONAL REGULATORY PROTEIN"/>
    <property type="match status" value="1"/>
</dbReference>
<dbReference type="GO" id="GO:0043565">
    <property type="term" value="F:sequence-specific DNA binding"/>
    <property type="evidence" value="ECO:0007669"/>
    <property type="project" value="InterPro"/>
</dbReference>
<dbReference type="Gene3D" id="3.30.70.920">
    <property type="match status" value="1"/>
</dbReference>
<reference evidence="5 6" key="1">
    <citation type="submission" date="2017-03" db="EMBL/GenBank/DDBJ databases">
        <authorList>
            <person name="Afonso C.L."/>
            <person name="Miller P.J."/>
            <person name="Scott M.A."/>
            <person name="Spackman E."/>
            <person name="Goraichik I."/>
            <person name="Dimitrov K.M."/>
            <person name="Suarez D.L."/>
            <person name="Swayne D.E."/>
        </authorList>
    </citation>
    <scope>NUCLEOTIDE SEQUENCE [LARGE SCALE GENOMIC DNA]</scope>
    <source>
        <strain evidence="5 6">CECT 7971</strain>
    </source>
</reference>
<accession>A0A1Y5THP1</accession>
<dbReference type="PRINTS" id="PR00033">
    <property type="entry name" value="HTHASNC"/>
</dbReference>
<dbReference type="STRING" id="658057.SAMN04488032_115109"/>
<keyword evidence="6" id="KW-1185">Reference proteome</keyword>
<dbReference type="CDD" id="cd00090">
    <property type="entry name" value="HTH_ARSR"/>
    <property type="match status" value="1"/>
</dbReference>
<gene>
    <name evidence="5" type="primary">lrp_10</name>
    <name evidence="5" type="ORF">PAM7971_03354</name>
</gene>
<keyword evidence="3" id="KW-0804">Transcription</keyword>
<dbReference type="InterPro" id="IPR011991">
    <property type="entry name" value="ArsR-like_HTH"/>
</dbReference>
<dbReference type="Pfam" id="PF13412">
    <property type="entry name" value="HTH_24"/>
    <property type="match status" value="1"/>
</dbReference>
<dbReference type="InterPro" id="IPR011008">
    <property type="entry name" value="Dimeric_a/b-barrel"/>
</dbReference>
<dbReference type="GO" id="GO:0006355">
    <property type="term" value="P:regulation of DNA-templated transcription"/>
    <property type="evidence" value="ECO:0007669"/>
    <property type="project" value="UniProtKB-ARBA"/>
</dbReference>
<dbReference type="InterPro" id="IPR036388">
    <property type="entry name" value="WH-like_DNA-bd_sf"/>
</dbReference>
<keyword evidence="1" id="KW-0805">Transcription regulation</keyword>
<sequence>MDVFDRKILSALQHDGRLTNGELAERVGLSSSQCSRRRTQLELSGVIEGYVARVNPLKVGIALTSMISVTLNNHNESNAEDLRKLLKSNEKVLDAYALTGEMDYHIKVVSADLEDLSDFINKVLLSHDAVQNVRTSIALGTIKSSTVLPLDQA</sequence>
<protein>
    <submittedName>
        <fullName evidence="5">Leucine-responsive regulatory protein</fullName>
    </submittedName>
</protein>
<dbReference type="PROSITE" id="PS50956">
    <property type="entry name" value="HTH_ASNC_2"/>
    <property type="match status" value="1"/>
</dbReference>
<organism evidence="5 6">
    <name type="scientific">Pacificibacter marinus</name>
    <dbReference type="NCBI Taxonomy" id="658057"/>
    <lineage>
        <taxon>Bacteria</taxon>
        <taxon>Pseudomonadati</taxon>
        <taxon>Pseudomonadota</taxon>
        <taxon>Alphaproteobacteria</taxon>
        <taxon>Rhodobacterales</taxon>
        <taxon>Roseobacteraceae</taxon>
        <taxon>Pacificibacter</taxon>
    </lineage>
</organism>
<evidence type="ECO:0000256" key="3">
    <source>
        <dbReference type="ARBA" id="ARBA00023163"/>
    </source>
</evidence>
<evidence type="ECO:0000259" key="4">
    <source>
        <dbReference type="PROSITE" id="PS50956"/>
    </source>
</evidence>
<dbReference type="EMBL" id="FWFW01000014">
    <property type="protein sequence ID" value="SLN64342.1"/>
    <property type="molecule type" value="Genomic_DNA"/>
</dbReference>
<dbReference type="InterPro" id="IPR036390">
    <property type="entry name" value="WH_DNA-bd_sf"/>
</dbReference>
<dbReference type="AlphaFoldDB" id="A0A1Y5THP1"/>
<dbReference type="InterPro" id="IPR019888">
    <property type="entry name" value="Tscrpt_reg_AsnC-like"/>
</dbReference>
<evidence type="ECO:0000313" key="5">
    <source>
        <dbReference type="EMBL" id="SLN64342.1"/>
    </source>
</evidence>
<dbReference type="GO" id="GO:0043200">
    <property type="term" value="P:response to amino acid"/>
    <property type="evidence" value="ECO:0007669"/>
    <property type="project" value="TreeGrafter"/>
</dbReference>
<dbReference type="InterPro" id="IPR019887">
    <property type="entry name" value="Tscrpt_reg_AsnC/Lrp_C"/>
</dbReference>
<dbReference type="RefSeq" id="WP_085850448.1">
    <property type="nucleotide sequence ID" value="NZ_FNZV01000015.1"/>
</dbReference>
<proteinExistence type="predicted"/>
<dbReference type="PANTHER" id="PTHR30154">
    <property type="entry name" value="LEUCINE-RESPONSIVE REGULATORY PROTEIN"/>
    <property type="match status" value="1"/>
</dbReference>
<dbReference type="InterPro" id="IPR000485">
    <property type="entry name" value="AsnC-type_HTH_dom"/>
</dbReference>